<organism evidence="1 2">
    <name type="scientific">Chaenocephalus aceratus</name>
    <name type="common">Blackfin icefish</name>
    <name type="synonym">Chaenichthys aceratus</name>
    <dbReference type="NCBI Taxonomy" id="36190"/>
    <lineage>
        <taxon>Eukaryota</taxon>
        <taxon>Metazoa</taxon>
        <taxon>Chordata</taxon>
        <taxon>Craniata</taxon>
        <taxon>Vertebrata</taxon>
        <taxon>Euteleostomi</taxon>
        <taxon>Actinopterygii</taxon>
        <taxon>Neopterygii</taxon>
        <taxon>Teleostei</taxon>
        <taxon>Neoteleostei</taxon>
        <taxon>Acanthomorphata</taxon>
        <taxon>Eupercaria</taxon>
        <taxon>Perciformes</taxon>
        <taxon>Notothenioidei</taxon>
        <taxon>Channichthyidae</taxon>
        <taxon>Chaenocephalus</taxon>
    </lineage>
</organism>
<accession>A0ACB9XVL6</accession>
<evidence type="ECO:0000313" key="1">
    <source>
        <dbReference type="EMBL" id="KAI4830646.1"/>
    </source>
</evidence>
<dbReference type="EMBL" id="CM043787">
    <property type="protein sequence ID" value="KAI4830646.1"/>
    <property type="molecule type" value="Genomic_DNA"/>
</dbReference>
<sequence length="136" mass="15687">MPPIRFKDSPQSVNTHSKKRKTTPDIKNKSQRNREDIKEDCTSDGDEGLSAYELERLENIRQNQAFLSSMNILQVEVCLLWRDFQKGILLLNTVGQYSNRIIFSTRTTTMKEKVCSCLISNGKEKVACYFMYGNIP</sequence>
<name>A0ACB9XVL6_CHAAC</name>
<gene>
    <name evidence="1" type="ORF">KUCAC02_002262</name>
</gene>
<evidence type="ECO:0000313" key="2">
    <source>
        <dbReference type="Proteomes" id="UP001057452"/>
    </source>
</evidence>
<reference evidence="1" key="1">
    <citation type="submission" date="2022-05" db="EMBL/GenBank/DDBJ databases">
        <title>Chromosome-level genome of Chaenocephalus aceratus.</title>
        <authorList>
            <person name="Park H."/>
        </authorList>
    </citation>
    <scope>NUCLEOTIDE SEQUENCE</scope>
    <source>
        <strain evidence="1">KU_202001</strain>
    </source>
</reference>
<comment type="caution">
    <text evidence="1">The sequence shown here is derived from an EMBL/GenBank/DDBJ whole genome shotgun (WGS) entry which is preliminary data.</text>
</comment>
<keyword evidence="2" id="KW-1185">Reference proteome</keyword>
<protein>
    <submittedName>
        <fullName evidence="1">Uncharacterized protein</fullName>
    </submittedName>
</protein>
<dbReference type="Proteomes" id="UP001057452">
    <property type="component" value="Chromosome 3"/>
</dbReference>
<proteinExistence type="predicted"/>